<organism evidence="3 4">
    <name type="scientific">BD1-7 clade bacterium</name>
    <dbReference type="NCBI Taxonomy" id="2029982"/>
    <lineage>
        <taxon>Bacteria</taxon>
        <taxon>Pseudomonadati</taxon>
        <taxon>Pseudomonadota</taxon>
        <taxon>Gammaproteobacteria</taxon>
        <taxon>Cellvibrionales</taxon>
        <taxon>Spongiibacteraceae</taxon>
        <taxon>BD1-7 clade</taxon>
    </lineage>
</organism>
<sequence length="322" mass="35853">MIEFTLPWIFALLPLPLLVWWLIPARKQTSAALYMPHVQSDNLRQHDISPGRFSWLRFLPLLAIWILLLAAAANPMRIGEAIELPANGRDLMLAVDISGSMEQRDMTINGRRVNRLVATKDVLTRFLSQRQGDRVGLILYGSQAFVQAPLTFDLKTVHRLLMESQIGFAGTGTAIGDAIGLGIKRLADNPAESRVLILLTDGENTSGTMLPVEAAKFATKEHVKIYTIGLGHPRSRYPIDERTLKEVADITGGEFFRARSQQELASIYAAIDKLEAVEQEAEIFRPKQTLFYWPLGGAMTLALLFGLINVGSRRMQTRSTSV</sequence>
<dbReference type="SMART" id="SM00327">
    <property type="entry name" value="VWA"/>
    <property type="match status" value="1"/>
</dbReference>
<evidence type="ECO:0000313" key="4">
    <source>
        <dbReference type="Proteomes" id="UP000441399"/>
    </source>
</evidence>
<dbReference type="AlphaFoldDB" id="A0A5S9PSQ8"/>
<proteinExistence type="predicted"/>
<evidence type="ECO:0000313" key="3">
    <source>
        <dbReference type="EMBL" id="CAA0107819.1"/>
    </source>
</evidence>
<feature type="transmembrane region" description="Helical" evidence="1">
    <location>
        <begin position="290"/>
        <end position="310"/>
    </location>
</feature>
<dbReference type="InterPro" id="IPR002035">
    <property type="entry name" value="VWF_A"/>
</dbReference>
<evidence type="ECO:0000256" key="1">
    <source>
        <dbReference type="SAM" id="Phobius"/>
    </source>
</evidence>
<dbReference type="SUPFAM" id="SSF53300">
    <property type="entry name" value="vWA-like"/>
    <property type="match status" value="1"/>
</dbReference>
<dbReference type="PANTHER" id="PTHR22550">
    <property type="entry name" value="SPORE GERMINATION PROTEIN"/>
    <property type="match status" value="1"/>
</dbReference>
<feature type="transmembrane region" description="Helical" evidence="1">
    <location>
        <begin position="54"/>
        <end position="73"/>
    </location>
</feature>
<dbReference type="InterPro" id="IPR036465">
    <property type="entry name" value="vWFA_dom_sf"/>
</dbReference>
<name>A0A5S9PSQ8_9GAMM</name>
<keyword evidence="1" id="KW-1133">Transmembrane helix</keyword>
<evidence type="ECO:0000259" key="2">
    <source>
        <dbReference type="PROSITE" id="PS50234"/>
    </source>
</evidence>
<dbReference type="InterPro" id="IPR050768">
    <property type="entry name" value="UPF0353/GerABKA_families"/>
</dbReference>
<keyword evidence="1" id="KW-0812">Transmembrane</keyword>
<reference evidence="3 4" key="1">
    <citation type="submission" date="2019-11" db="EMBL/GenBank/DDBJ databases">
        <authorList>
            <person name="Holert J."/>
        </authorList>
    </citation>
    <scope>NUCLEOTIDE SEQUENCE [LARGE SCALE GENOMIC DNA]</scope>
    <source>
        <strain evidence="3">SB11_3</strain>
    </source>
</reference>
<feature type="domain" description="VWFA" evidence="2">
    <location>
        <begin position="90"/>
        <end position="271"/>
    </location>
</feature>
<accession>A0A5S9PSQ8</accession>
<protein>
    <recommendedName>
        <fullName evidence="2">VWFA domain-containing protein</fullName>
    </recommendedName>
</protein>
<dbReference type="PROSITE" id="PS50234">
    <property type="entry name" value="VWFA"/>
    <property type="match status" value="1"/>
</dbReference>
<dbReference type="Proteomes" id="UP000441399">
    <property type="component" value="Unassembled WGS sequence"/>
</dbReference>
<gene>
    <name evidence="3" type="ORF">OPDIPICF_01259</name>
</gene>
<dbReference type="EMBL" id="CACSIO010000012">
    <property type="protein sequence ID" value="CAA0107819.1"/>
    <property type="molecule type" value="Genomic_DNA"/>
</dbReference>
<dbReference type="Gene3D" id="3.40.50.410">
    <property type="entry name" value="von Willebrand factor, type A domain"/>
    <property type="match status" value="1"/>
</dbReference>
<keyword evidence="1" id="KW-0472">Membrane</keyword>
<keyword evidence="4" id="KW-1185">Reference proteome</keyword>
<dbReference type="OrthoDB" id="6206554at2"/>
<feature type="transmembrane region" description="Helical" evidence="1">
    <location>
        <begin position="6"/>
        <end position="23"/>
    </location>
</feature>
<dbReference type="PANTHER" id="PTHR22550:SF18">
    <property type="entry name" value="VWFA DOMAIN-CONTAINING PROTEIN"/>
    <property type="match status" value="1"/>
</dbReference>
<dbReference type="Pfam" id="PF00092">
    <property type="entry name" value="VWA"/>
    <property type="match status" value="1"/>
</dbReference>